<evidence type="ECO:0000313" key="2">
    <source>
        <dbReference type="EMBL" id="MEU6820468.1"/>
    </source>
</evidence>
<sequence>MAATRAEPPNGPIIHNRPQRQHDALVSHTRPIRWIQEYSDAPMRGKGDQLSVPAPDLTGPTGLYWAVRPRIVGDLCPVRSVAALVHIARSERLRRLR</sequence>
<evidence type="ECO:0000313" key="3">
    <source>
        <dbReference type="Proteomes" id="UP001551176"/>
    </source>
</evidence>
<gene>
    <name evidence="2" type="ORF">ABZ921_07550</name>
</gene>
<dbReference type="RefSeq" id="WP_359346035.1">
    <property type="nucleotide sequence ID" value="NZ_JBEYXV010000003.1"/>
</dbReference>
<dbReference type="Proteomes" id="UP001551176">
    <property type="component" value="Unassembled WGS sequence"/>
</dbReference>
<name>A0ABV3BHI4_9ACTN</name>
<accession>A0ABV3BHI4</accession>
<reference evidence="2 3" key="1">
    <citation type="submission" date="2024-06" db="EMBL/GenBank/DDBJ databases">
        <title>The Natural Products Discovery Center: Release of the First 8490 Sequenced Strains for Exploring Actinobacteria Biosynthetic Diversity.</title>
        <authorList>
            <person name="Kalkreuter E."/>
            <person name="Kautsar S.A."/>
            <person name="Yang D."/>
            <person name="Bader C.D."/>
            <person name="Teijaro C.N."/>
            <person name="Fluegel L."/>
            <person name="Davis C.M."/>
            <person name="Simpson J.R."/>
            <person name="Lauterbach L."/>
            <person name="Steele A.D."/>
            <person name="Gui C."/>
            <person name="Meng S."/>
            <person name="Li G."/>
            <person name="Viehrig K."/>
            <person name="Ye F."/>
            <person name="Su P."/>
            <person name="Kiefer A.F."/>
            <person name="Nichols A."/>
            <person name="Cepeda A.J."/>
            <person name="Yan W."/>
            <person name="Fan B."/>
            <person name="Jiang Y."/>
            <person name="Adhikari A."/>
            <person name="Zheng C.-J."/>
            <person name="Schuster L."/>
            <person name="Cowan T.M."/>
            <person name="Smanski M.J."/>
            <person name="Chevrette M.G."/>
            <person name="De Carvalho L.P.S."/>
            <person name="Shen B."/>
        </authorList>
    </citation>
    <scope>NUCLEOTIDE SEQUENCE [LARGE SCALE GENOMIC DNA]</scope>
    <source>
        <strain evidence="2 3">NPDC046838</strain>
    </source>
</reference>
<protein>
    <submittedName>
        <fullName evidence="2">Uncharacterized protein</fullName>
    </submittedName>
</protein>
<evidence type="ECO:0000256" key="1">
    <source>
        <dbReference type="SAM" id="MobiDB-lite"/>
    </source>
</evidence>
<proteinExistence type="predicted"/>
<organism evidence="2 3">
    <name type="scientific">Streptomyces atriruber</name>
    <dbReference type="NCBI Taxonomy" id="545121"/>
    <lineage>
        <taxon>Bacteria</taxon>
        <taxon>Bacillati</taxon>
        <taxon>Actinomycetota</taxon>
        <taxon>Actinomycetes</taxon>
        <taxon>Kitasatosporales</taxon>
        <taxon>Streptomycetaceae</taxon>
        <taxon>Streptomyces</taxon>
    </lineage>
</organism>
<dbReference type="EMBL" id="JBEYXV010000003">
    <property type="protein sequence ID" value="MEU6820468.1"/>
    <property type="molecule type" value="Genomic_DNA"/>
</dbReference>
<keyword evidence="3" id="KW-1185">Reference proteome</keyword>
<feature type="region of interest" description="Disordered" evidence="1">
    <location>
        <begin position="1"/>
        <end position="22"/>
    </location>
</feature>
<comment type="caution">
    <text evidence="2">The sequence shown here is derived from an EMBL/GenBank/DDBJ whole genome shotgun (WGS) entry which is preliminary data.</text>
</comment>